<evidence type="ECO:0008006" key="4">
    <source>
        <dbReference type="Google" id="ProtNLM"/>
    </source>
</evidence>
<dbReference type="Proteomes" id="UP000306416">
    <property type="component" value="Unassembled WGS sequence"/>
</dbReference>
<sequence length="229" mass="24157">MKRTRSIFATTMTLGLALALQSGCAGTAKVADVPAAPPVQPTTAPPQVETLSGKVVEVMHAGGYTYVRLEKDGKSGWAAMTRNDTTAVGEEVALRPGMVMTNFKSAALNRTFERIVFTDGRADTAAKAPHTQSQALTNELSGKVVETMDAGGYTYVNLARDGKNVWVALPVTKVKVGDELAALPGMRMDKFTSKSLNRTFDVIYFSSGVAGNGAAPAPEESVLPPGHPK</sequence>
<evidence type="ECO:0000313" key="2">
    <source>
        <dbReference type="EMBL" id="TGU70224.1"/>
    </source>
</evidence>
<name>A0A4S1CA98_9BACT</name>
<feature type="chain" id="PRO_5020278333" description="Lipoprotein" evidence="1">
    <location>
        <begin position="31"/>
        <end position="229"/>
    </location>
</feature>
<proteinExistence type="predicted"/>
<gene>
    <name evidence="2" type="ORF">E4633_18670</name>
</gene>
<evidence type="ECO:0000313" key="3">
    <source>
        <dbReference type="Proteomes" id="UP000306416"/>
    </source>
</evidence>
<dbReference type="RefSeq" id="WP_135872575.1">
    <property type="nucleotide sequence ID" value="NZ_SRSC01000005.1"/>
</dbReference>
<organism evidence="2 3">
    <name type="scientific">Geomonas terrae</name>
    <dbReference type="NCBI Taxonomy" id="2562681"/>
    <lineage>
        <taxon>Bacteria</taxon>
        <taxon>Pseudomonadati</taxon>
        <taxon>Thermodesulfobacteriota</taxon>
        <taxon>Desulfuromonadia</taxon>
        <taxon>Geobacterales</taxon>
        <taxon>Geobacteraceae</taxon>
        <taxon>Geomonas</taxon>
    </lineage>
</organism>
<comment type="caution">
    <text evidence="2">The sequence shown here is derived from an EMBL/GenBank/DDBJ whole genome shotgun (WGS) entry which is preliminary data.</text>
</comment>
<reference evidence="2 3" key="1">
    <citation type="submission" date="2019-04" db="EMBL/GenBank/DDBJ databases">
        <title>Geobacter oryzae sp. nov., ferric-reducing bacteria isolated from paddy soil.</title>
        <authorList>
            <person name="Xu Z."/>
            <person name="Masuda Y."/>
            <person name="Itoh H."/>
            <person name="Senoo K."/>
        </authorList>
    </citation>
    <scope>NUCLEOTIDE SEQUENCE [LARGE SCALE GENOMIC DNA]</scope>
    <source>
        <strain evidence="2 3">Red111</strain>
    </source>
</reference>
<dbReference type="EMBL" id="SRSC01000005">
    <property type="protein sequence ID" value="TGU70224.1"/>
    <property type="molecule type" value="Genomic_DNA"/>
</dbReference>
<keyword evidence="1" id="KW-0732">Signal</keyword>
<accession>A0A4S1CA98</accession>
<feature type="signal peptide" evidence="1">
    <location>
        <begin position="1"/>
        <end position="30"/>
    </location>
</feature>
<protein>
    <recommendedName>
        <fullName evidence="4">Lipoprotein</fullName>
    </recommendedName>
</protein>
<evidence type="ECO:0000256" key="1">
    <source>
        <dbReference type="SAM" id="SignalP"/>
    </source>
</evidence>
<keyword evidence="3" id="KW-1185">Reference proteome</keyword>
<dbReference type="AlphaFoldDB" id="A0A4S1CA98"/>